<proteinExistence type="predicted"/>
<reference evidence="1 2" key="1">
    <citation type="submission" date="2020-08" db="EMBL/GenBank/DDBJ databases">
        <title>Genome sequence of Sphingomonas rhizophila KACC 19189T.</title>
        <authorList>
            <person name="Hyun D.-W."/>
            <person name="Bae J.-W."/>
        </authorList>
    </citation>
    <scope>NUCLEOTIDE SEQUENCE [LARGE SCALE GENOMIC DNA]</scope>
    <source>
        <strain evidence="1 2">KACC 19189</strain>
    </source>
</reference>
<organism evidence="1 2">
    <name type="scientific">Sphingomonas rhizophila</name>
    <dbReference type="NCBI Taxonomy" id="2071607"/>
    <lineage>
        <taxon>Bacteria</taxon>
        <taxon>Pseudomonadati</taxon>
        <taxon>Pseudomonadota</taxon>
        <taxon>Alphaproteobacteria</taxon>
        <taxon>Sphingomonadales</taxon>
        <taxon>Sphingomonadaceae</taxon>
        <taxon>Sphingomonas</taxon>
    </lineage>
</organism>
<dbReference type="Proteomes" id="UP000515955">
    <property type="component" value="Chromosome"/>
</dbReference>
<name>A0A7G9S8H9_9SPHN</name>
<dbReference type="AlphaFoldDB" id="A0A7G9S8H9"/>
<dbReference type="EMBL" id="CP060717">
    <property type="protein sequence ID" value="QNN64154.1"/>
    <property type="molecule type" value="Genomic_DNA"/>
</dbReference>
<dbReference type="CDD" id="cd19166">
    <property type="entry name" value="HemeO-bac"/>
    <property type="match status" value="1"/>
</dbReference>
<dbReference type="GO" id="GO:0006788">
    <property type="term" value="P:heme oxidation"/>
    <property type="evidence" value="ECO:0007669"/>
    <property type="project" value="InterPro"/>
</dbReference>
<dbReference type="Gene3D" id="1.20.910.10">
    <property type="entry name" value="Heme oxygenase-like"/>
    <property type="match status" value="1"/>
</dbReference>
<accession>A0A7G9S8H9</accession>
<dbReference type="GO" id="GO:0004392">
    <property type="term" value="F:heme oxygenase (decyclizing) activity"/>
    <property type="evidence" value="ECO:0007669"/>
    <property type="project" value="InterPro"/>
</dbReference>
<gene>
    <name evidence="1" type="ORF">H9L12_07095</name>
</gene>
<dbReference type="InterPro" id="IPR016053">
    <property type="entry name" value="Haem_Oase-like"/>
</dbReference>
<dbReference type="KEGG" id="srhi:H9L12_07095"/>
<dbReference type="InterPro" id="IPR016084">
    <property type="entry name" value="Haem_Oase-like_multi-hlx"/>
</dbReference>
<sequence>MTAHAALRAATRDAHDQLDSHFSGYDLADPGDYGRFLTAHAAAFLPIEEALDRAGAARLVADWPTHRRRDALVADLADLGLTVPAPVAAPAYANDDALLGGLYVLEGSRLGGAVLKRAVGDTLPHRFLSAPQESGRWRRFIATLDQFLYSGASLSRAGDAAKATFACFEQAVTVPRP</sequence>
<dbReference type="RefSeq" id="WP_187541154.1">
    <property type="nucleotide sequence ID" value="NZ_CP060717.1"/>
</dbReference>
<evidence type="ECO:0000313" key="1">
    <source>
        <dbReference type="EMBL" id="QNN64154.1"/>
    </source>
</evidence>
<keyword evidence="2" id="KW-1185">Reference proteome</keyword>
<evidence type="ECO:0000313" key="2">
    <source>
        <dbReference type="Proteomes" id="UP000515955"/>
    </source>
</evidence>
<dbReference type="Pfam" id="PF01126">
    <property type="entry name" value="Heme_oxygenase"/>
    <property type="match status" value="1"/>
</dbReference>
<protein>
    <submittedName>
        <fullName evidence="1">Biliverdin-producing heme oxygenase</fullName>
    </submittedName>
</protein>
<dbReference type="SUPFAM" id="SSF48613">
    <property type="entry name" value="Heme oxygenase-like"/>
    <property type="match status" value="1"/>
</dbReference>